<dbReference type="InterPro" id="IPR002110">
    <property type="entry name" value="Ankyrin_rpt"/>
</dbReference>
<comment type="caution">
    <text evidence="2">The sequence shown here is derived from an EMBL/GenBank/DDBJ whole genome shotgun (WGS) entry which is preliminary data.</text>
</comment>
<dbReference type="PROSITE" id="PS50088">
    <property type="entry name" value="ANK_REPEAT"/>
    <property type="match status" value="1"/>
</dbReference>
<dbReference type="SUPFAM" id="SSF48403">
    <property type="entry name" value="Ankyrin repeat"/>
    <property type="match status" value="1"/>
</dbReference>
<dbReference type="AlphaFoldDB" id="A0ABD1ZCB3"/>
<evidence type="ECO:0000313" key="2">
    <source>
        <dbReference type="EMBL" id="KAL2644584.1"/>
    </source>
</evidence>
<accession>A0ABD1ZCB3</accession>
<dbReference type="InterPro" id="IPR036770">
    <property type="entry name" value="Ankyrin_rpt-contain_sf"/>
</dbReference>
<dbReference type="Proteomes" id="UP001605036">
    <property type="component" value="Unassembled WGS sequence"/>
</dbReference>
<evidence type="ECO:0000313" key="3">
    <source>
        <dbReference type="Proteomes" id="UP001605036"/>
    </source>
</evidence>
<dbReference type="Pfam" id="PF00023">
    <property type="entry name" value="Ank"/>
    <property type="match status" value="1"/>
</dbReference>
<gene>
    <name evidence="2" type="ORF">R1flu_012171</name>
</gene>
<keyword evidence="1" id="KW-0040">ANK repeat</keyword>
<protein>
    <submittedName>
        <fullName evidence="2">Uncharacterized protein</fullName>
    </submittedName>
</protein>
<name>A0ABD1ZCB3_9MARC</name>
<evidence type="ECO:0000256" key="1">
    <source>
        <dbReference type="PROSITE-ProRule" id="PRU00023"/>
    </source>
</evidence>
<organism evidence="2 3">
    <name type="scientific">Riccia fluitans</name>
    <dbReference type="NCBI Taxonomy" id="41844"/>
    <lineage>
        <taxon>Eukaryota</taxon>
        <taxon>Viridiplantae</taxon>
        <taxon>Streptophyta</taxon>
        <taxon>Embryophyta</taxon>
        <taxon>Marchantiophyta</taxon>
        <taxon>Marchantiopsida</taxon>
        <taxon>Marchantiidae</taxon>
        <taxon>Marchantiales</taxon>
        <taxon>Ricciaceae</taxon>
        <taxon>Riccia</taxon>
    </lineage>
</organism>
<dbReference type="EMBL" id="JBHFFA010000002">
    <property type="protein sequence ID" value="KAL2644584.1"/>
    <property type="molecule type" value="Genomic_DNA"/>
</dbReference>
<reference evidence="2 3" key="1">
    <citation type="submission" date="2024-09" db="EMBL/GenBank/DDBJ databases">
        <title>Chromosome-scale assembly of Riccia fluitans.</title>
        <authorList>
            <person name="Paukszto L."/>
            <person name="Sawicki J."/>
            <person name="Karawczyk K."/>
            <person name="Piernik-Szablinska J."/>
            <person name="Szczecinska M."/>
            <person name="Mazdziarz M."/>
        </authorList>
    </citation>
    <scope>NUCLEOTIDE SEQUENCE [LARGE SCALE GENOMIC DNA]</scope>
    <source>
        <strain evidence="2">Rf_01</strain>
        <tissue evidence="2">Aerial parts of the thallus</tissue>
    </source>
</reference>
<feature type="repeat" description="ANK" evidence="1">
    <location>
        <begin position="131"/>
        <end position="163"/>
    </location>
</feature>
<proteinExistence type="predicted"/>
<keyword evidence="3" id="KW-1185">Reference proteome</keyword>
<sequence length="173" mass="19595">MAEGQFMVPIGEDKGIAGERNGLLLMEKFRAALRNPSLRARYITQRCDNDHPVSEQVWRKALLWACASGQMEYVSQFMNSSPFQSLVHSARDEDETPLHRAVLGGHLEINRLQSHIAYYPFLALHSKTKKKGLTALNLAVYANNLQTVDLLVKWYENINQLSSRLCNFVTTCG</sequence>
<dbReference type="Gene3D" id="1.25.40.20">
    <property type="entry name" value="Ankyrin repeat-containing domain"/>
    <property type="match status" value="1"/>
</dbReference>